<proteinExistence type="predicted"/>
<sequence>MAKPRRRKNLEHLLAAFTARHQGVTQEAVSSSLAAADLDRVGALLVDHLATGNAVYLMEAFLHCVEEGRREVPSAILEWLAGGLNKWFETEGESDLARALGLKNAPGKRAPLEEWMRDVADNMLCDDMEVLIHLGASRDEAAEVALDRKANEAGEWAHKISPETLIAKYADKHRSQRKEALEAISESASECREFLSRFNRTYMREKLLSRVRAT</sequence>
<evidence type="ECO:0000313" key="1">
    <source>
        <dbReference type="EMBL" id="TWO71903.1"/>
    </source>
</evidence>
<organism evidence="1 2">
    <name type="scientific">Caenimonas sedimenti</name>
    <dbReference type="NCBI Taxonomy" id="2596921"/>
    <lineage>
        <taxon>Bacteria</taxon>
        <taxon>Pseudomonadati</taxon>
        <taxon>Pseudomonadota</taxon>
        <taxon>Betaproteobacteria</taxon>
        <taxon>Burkholderiales</taxon>
        <taxon>Comamonadaceae</taxon>
        <taxon>Caenimonas</taxon>
    </lineage>
</organism>
<dbReference type="EMBL" id="VOBQ01000005">
    <property type="protein sequence ID" value="TWO71903.1"/>
    <property type="molecule type" value="Genomic_DNA"/>
</dbReference>
<accession>A0A562ZTT9</accession>
<gene>
    <name evidence="1" type="ORF">FN976_07890</name>
</gene>
<protein>
    <submittedName>
        <fullName evidence="1">Uncharacterized protein</fullName>
    </submittedName>
</protein>
<reference evidence="1 2" key="1">
    <citation type="submission" date="2019-07" db="EMBL/GenBank/DDBJ databases">
        <title>Caenimonas sedimenti sp. nov., isolated from activated sludge.</title>
        <authorList>
            <person name="Xu J."/>
        </authorList>
    </citation>
    <scope>NUCLEOTIDE SEQUENCE [LARGE SCALE GENOMIC DNA]</scope>
    <source>
        <strain evidence="1 2">HX-9-20</strain>
    </source>
</reference>
<dbReference type="RefSeq" id="WP_145892462.1">
    <property type="nucleotide sequence ID" value="NZ_VOBQ01000005.1"/>
</dbReference>
<dbReference type="Proteomes" id="UP000318199">
    <property type="component" value="Unassembled WGS sequence"/>
</dbReference>
<keyword evidence="2" id="KW-1185">Reference proteome</keyword>
<dbReference type="AlphaFoldDB" id="A0A562ZTT9"/>
<comment type="caution">
    <text evidence="1">The sequence shown here is derived from an EMBL/GenBank/DDBJ whole genome shotgun (WGS) entry which is preliminary data.</text>
</comment>
<name>A0A562ZTT9_9BURK</name>
<evidence type="ECO:0000313" key="2">
    <source>
        <dbReference type="Proteomes" id="UP000318199"/>
    </source>
</evidence>